<dbReference type="PANTHER" id="PTHR30006:SF15">
    <property type="entry name" value="IRON-UTILIZATION PERIPLASMIC PROTEIN"/>
    <property type="match status" value="1"/>
</dbReference>
<proteinExistence type="inferred from homology"/>
<keyword evidence="3" id="KW-0408">Iron</keyword>
<organism evidence="4 5">
    <name type="scientific">Sulfidibacter corallicola</name>
    <dbReference type="NCBI Taxonomy" id="2818388"/>
    <lineage>
        <taxon>Bacteria</taxon>
        <taxon>Pseudomonadati</taxon>
        <taxon>Acidobacteriota</taxon>
        <taxon>Holophagae</taxon>
        <taxon>Acanthopleuribacterales</taxon>
        <taxon>Acanthopleuribacteraceae</taxon>
        <taxon>Sulfidibacter</taxon>
    </lineage>
</organism>
<dbReference type="Proteomes" id="UP000663929">
    <property type="component" value="Chromosome"/>
</dbReference>
<comment type="similarity">
    <text evidence="1">Belongs to the bacterial solute-binding protein 1 family.</text>
</comment>
<dbReference type="GO" id="GO:0030288">
    <property type="term" value="C:outer membrane-bounded periplasmic space"/>
    <property type="evidence" value="ECO:0007669"/>
    <property type="project" value="TreeGrafter"/>
</dbReference>
<dbReference type="SUPFAM" id="SSF53850">
    <property type="entry name" value="Periplasmic binding protein-like II"/>
    <property type="match status" value="1"/>
</dbReference>
<dbReference type="EMBL" id="CP071793">
    <property type="protein sequence ID" value="QTD51583.1"/>
    <property type="molecule type" value="Genomic_DNA"/>
</dbReference>
<evidence type="ECO:0000256" key="3">
    <source>
        <dbReference type="PIRSR" id="PIRSR002825-1"/>
    </source>
</evidence>
<evidence type="ECO:0000256" key="1">
    <source>
        <dbReference type="ARBA" id="ARBA00008520"/>
    </source>
</evidence>
<keyword evidence="3" id="KW-0479">Metal-binding</keyword>
<feature type="binding site" evidence="3">
    <location>
        <position position="238"/>
    </location>
    <ligand>
        <name>Fe cation</name>
        <dbReference type="ChEBI" id="CHEBI:24875"/>
    </ligand>
</feature>
<dbReference type="KEGG" id="scor:J3U87_03860"/>
<sequence length="351" mass="38768">MTGFPFVDGRAGHGVRRFVSLMSLLVAGFTMAAWPVLAQKEDRVVVYSSRNEHLIKPIFDRFQTETGIEVVTHTDKAGPLLQRLKSEGRRSPADILLTVDAGNLWQAKKMGLLKPVSSSVLNRAVPNHLRDPENQWFGFSVRARTLVYNTEKVKPEALVGYADLANPKWKGKLLLRTSKKVYNQSLVAMLIAQNGAEKTQTIVEGWVDNLAAPVFSSDTKLLEALGEGVGAVGIVNSYYFGRLMKKNPDLPLKLFWPDQQGAGVHVNISGAAMTAHVKHEQAALKLLEWLAGREAQELFANSNMEYPVVPQAKLASEVASWGDFKQSDMNLAKAGELQAEAIRLMDRAGYR</sequence>
<dbReference type="PANTHER" id="PTHR30006">
    <property type="entry name" value="THIAMINE-BINDING PERIPLASMIC PROTEIN-RELATED"/>
    <property type="match status" value="1"/>
</dbReference>
<gene>
    <name evidence="4" type="ORF">J3U87_03860</name>
</gene>
<dbReference type="GO" id="GO:0046872">
    <property type="term" value="F:metal ion binding"/>
    <property type="evidence" value="ECO:0007669"/>
    <property type="project" value="UniProtKB-KW"/>
</dbReference>
<accession>A0A8A4TPV9</accession>
<dbReference type="RefSeq" id="WP_237381711.1">
    <property type="nucleotide sequence ID" value="NZ_CP071793.1"/>
</dbReference>
<evidence type="ECO:0000313" key="4">
    <source>
        <dbReference type="EMBL" id="QTD51583.1"/>
    </source>
</evidence>
<keyword evidence="2" id="KW-0732">Signal</keyword>
<dbReference type="AlphaFoldDB" id="A0A8A4TPV9"/>
<dbReference type="PIRSF" id="PIRSF002825">
    <property type="entry name" value="CfbpA"/>
    <property type="match status" value="1"/>
</dbReference>
<name>A0A8A4TPV9_SULCO</name>
<keyword evidence="5" id="KW-1185">Reference proteome</keyword>
<dbReference type="Gene3D" id="3.40.190.10">
    <property type="entry name" value="Periplasmic binding protein-like II"/>
    <property type="match status" value="2"/>
</dbReference>
<dbReference type="InterPro" id="IPR026045">
    <property type="entry name" value="Ferric-bd"/>
</dbReference>
<protein>
    <submittedName>
        <fullName evidence="4">Extracellular solute-binding protein</fullName>
    </submittedName>
</protein>
<evidence type="ECO:0000313" key="5">
    <source>
        <dbReference type="Proteomes" id="UP000663929"/>
    </source>
</evidence>
<reference evidence="4" key="1">
    <citation type="submission" date="2021-03" db="EMBL/GenBank/DDBJ databases">
        <title>Acanthopleuribacteraceae sp. M133.</title>
        <authorList>
            <person name="Wang G."/>
        </authorList>
    </citation>
    <scope>NUCLEOTIDE SEQUENCE</scope>
    <source>
        <strain evidence="4">M133</strain>
    </source>
</reference>
<dbReference type="Pfam" id="PF13343">
    <property type="entry name" value="SBP_bac_6"/>
    <property type="match status" value="1"/>
</dbReference>
<feature type="binding site" evidence="3">
    <location>
        <position position="239"/>
    </location>
    <ligand>
        <name>Fe cation</name>
        <dbReference type="ChEBI" id="CHEBI:24875"/>
    </ligand>
</feature>
<evidence type="ECO:0000256" key="2">
    <source>
        <dbReference type="ARBA" id="ARBA00022729"/>
    </source>
</evidence>